<dbReference type="PANTHER" id="PTHR22761">
    <property type="entry name" value="CHARGED MULTIVESICULAR BODY PROTEIN"/>
    <property type="match status" value="1"/>
</dbReference>
<evidence type="ECO:0000313" key="5">
    <source>
        <dbReference type="EMBL" id="KAK2150381.1"/>
    </source>
</evidence>
<dbReference type="PANTHER" id="PTHR22761:SF10">
    <property type="entry name" value="GH13992P"/>
    <property type="match status" value="1"/>
</dbReference>
<evidence type="ECO:0000256" key="1">
    <source>
        <dbReference type="ARBA" id="ARBA00004177"/>
    </source>
</evidence>
<comment type="subcellular location">
    <subcellularLocation>
        <location evidence="1">Endosome</location>
    </subcellularLocation>
</comment>
<comment type="similarity">
    <text evidence="2">Belongs to the SNF7 family.</text>
</comment>
<evidence type="ECO:0000256" key="2">
    <source>
        <dbReference type="ARBA" id="ARBA00006190"/>
    </source>
</evidence>
<dbReference type="AlphaFoldDB" id="A0AAD9JD22"/>
<comment type="caution">
    <text evidence="5">The sequence shown here is derived from an EMBL/GenBank/DDBJ whole genome shotgun (WGS) entry which is preliminary data.</text>
</comment>
<dbReference type="GO" id="GO:0005771">
    <property type="term" value="C:multivesicular body"/>
    <property type="evidence" value="ECO:0007669"/>
    <property type="project" value="TreeGrafter"/>
</dbReference>
<dbReference type="InterPro" id="IPR005024">
    <property type="entry name" value="Snf7_fam"/>
</dbReference>
<organism evidence="5 6">
    <name type="scientific">Ridgeia piscesae</name>
    <name type="common">Tubeworm</name>
    <dbReference type="NCBI Taxonomy" id="27915"/>
    <lineage>
        <taxon>Eukaryota</taxon>
        <taxon>Metazoa</taxon>
        <taxon>Spiralia</taxon>
        <taxon>Lophotrochozoa</taxon>
        <taxon>Annelida</taxon>
        <taxon>Polychaeta</taxon>
        <taxon>Sedentaria</taxon>
        <taxon>Canalipalpata</taxon>
        <taxon>Sabellida</taxon>
        <taxon>Siboglinidae</taxon>
        <taxon>Ridgeia</taxon>
    </lineage>
</organism>
<dbReference type="GO" id="GO:0009898">
    <property type="term" value="C:cytoplasmic side of plasma membrane"/>
    <property type="evidence" value="ECO:0007669"/>
    <property type="project" value="TreeGrafter"/>
</dbReference>
<gene>
    <name evidence="5" type="ORF">NP493_2790g00008</name>
</gene>
<reference evidence="5" key="1">
    <citation type="journal article" date="2023" name="Mol. Biol. Evol.">
        <title>Third-Generation Sequencing Reveals the Adaptive Role of the Epigenome in Three Deep-Sea Polychaetes.</title>
        <authorList>
            <person name="Perez M."/>
            <person name="Aroh O."/>
            <person name="Sun Y."/>
            <person name="Lan Y."/>
            <person name="Juniper S.K."/>
            <person name="Young C.R."/>
            <person name="Angers B."/>
            <person name="Qian P.Y."/>
        </authorList>
    </citation>
    <scope>NUCLEOTIDE SEQUENCE</scope>
    <source>
        <strain evidence="5">R07B-5</strain>
    </source>
</reference>
<keyword evidence="6" id="KW-1185">Reference proteome</keyword>
<evidence type="ECO:0000313" key="6">
    <source>
        <dbReference type="Proteomes" id="UP001209878"/>
    </source>
</evidence>
<accession>A0AAD9JD22</accession>
<dbReference type="EMBL" id="JAODUO010002774">
    <property type="protein sequence ID" value="KAK2150381.1"/>
    <property type="molecule type" value="Genomic_DNA"/>
</dbReference>
<proteinExistence type="inferred from homology"/>
<keyword evidence="3" id="KW-0967">Endosome</keyword>
<feature type="compositionally biased region" description="Pro residues" evidence="4">
    <location>
        <begin position="14"/>
        <end position="23"/>
    </location>
</feature>
<dbReference type="GO" id="GO:0032511">
    <property type="term" value="P:late endosome to vacuole transport via multivesicular body sorting pathway"/>
    <property type="evidence" value="ECO:0007669"/>
    <property type="project" value="TreeGrafter"/>
</dbReference>
<name>A0AAD9JD22_RIDPI</name>
<sequence>MPWPWNAKKEEAPVAPPVPPVEPVPATKPVSPQEAIAKLKEAEKMLKRQSKSLERNIQQQLKIAKENARTNKHAALQALKRKRRFMKQLIQFDGQLTNLEVQIDSLENSIINSQVLSAVSAGAQALKAPNRTENPDYAHDVMDEMAEQFDIGREIAEIMVAPVGFIDDDDDKELMYELEELLKERAPPLPPVPTDAPVAAQSGLVPFLFFCIQQNKLKCLTQLRPDQATIV</sequence>
<dbReference type="Pfam" id="PF03357">
    <property type="entry name" value="Snf7"/>
    <property type="match status" value="1"/>
</dbReference>
<dbReference type="Proteomes" id="UP001209878">
    <property type="component" value="Unassembled WGS sequence"/>
</dbReference>
<dbReference type="GO" id="GO:0000815">
    <property type="term" value="C:ESCRT III complex"/>
    <property type="evidence" value="ECO:0007669"/>
    <property type="project" value="TreeGrafter"/>
</dbReference>
<protein>
    <submittedName>
        <fullName evidence="5">Uncharacterized protein</fullName>
    </submittedName>
</protein>
<evidence type="ECO:0000256" key="3">
    <source>
        <dbReference type="ARBA" id="ARBA00022753"/>
    </source>
</evidence>
<feature type="region of interest" description="Disordered" evidence="4">
    <location>
        <begin position="1"/>
        <end position="32"/>
    </location>
</feature>
<dbReference type="GO" id="GO:0006900">
    <property type="term" value="P:vesicle budding from membrane"/>
    <property type="evidence" value="ECO:0007669"/>
    <property type="project" value="TreeGrafter"/>
</dbReference>
<evidence type="ECO:0000256" key="4">
    <source>
        <dbReference type="SAM" id="MobiDB-lite"/>
    </source>
</evidence>
<dbReference type="Gene3D" id="1.10.287.1060">
    <property type="entry name" value="ESAT-6-like"/>
    <property type="match status" value="1"/>
</dbReference>